<evidence type="ECO:0000313" key="1">
    <source>
        <dbReference type="EMBL" id="KAF3592987.1"/>
    </source>
</evidence>
<evidence type="ECO:0000313" key="2">
    <source>
        <dbReference type="Proteomes" id="UP000266723"/>
    </source>
</evidence>
<sequence>MATSYTLLANLKAGRCSTPLRFDFSGFGRLGISEKSLPPQSNLPCLHPISLRWIDTSMDSMTLITSLPPQSNLPCLHPISLRWIDTSMDSMTLITVRSEVTTRSGSTRKKQQREVQETQEKSFRAHNEGFFIKVESMCDYVLSGAVTSGC</sequence>
<name>A0ABQ7E849_BRACR</name>
<protein>
    <submittedName>
        <fullName evidence="1">Uncharacterized protein</fullName>
    </submittedName>
</protein>
<accession>A0ABQ7E849</accession>
<dbReference type="EMBL" id="QGKV02000299">
    <property type="protein sequence ID" value="KAF3592987.1"/>
    <property type="molecule type" value="Genomic_DNA"/>
</dbReference>
<proteinExistence type="predicted"/>
<dbReference type="Proteomes" id="UP000266723">
    <property type="component" value="Unassembled WGS sequence"/>
</dbReference>
<keyword evidence="2" id="KW-1185">Reference proteome</keyword>
<reference evidence="1 2" key="1">
    <citation type="journal article" date="2020" name="BMC Genomics">
        <title>Intraspecific diversification of the crop wild relative Brassica cretica Lam. using demographic model selection.</title>
        <authorList>
            <person name="Kioukis A."/>
            <person name="Michalopoulou V.A."/>
            <person name="Briers L."/>
            <person name="Pirintsos S."/>
            <person name="Studholme D.J."/>
            <person name="Pavlidis P."/>
            <person name="Sarris P.F."/>
        </authorList>
    </citation>
    <scope>NUCLEOTIDE SEQUENCE [LARGE SCALE GENOMIC DNA]</scope>
    <source>
        <strain evidence="2">cv. PFS-1207/04</strain>
    </source>
</reference>
<comment type="caution">
    <text evidence="1">The sequence shown here is derived from an EMBL/GenBank/DDBJ whole genome shotgun (WGS) entry which is preliminary data.</text>
</comment>
<organism evidence="1 2">
    <name type="scientific">Brassica cretica</name>
    <name type="common">Mustard</name>
    <dbReference type="NCBI Taxonomy" id="69181"/>
    <lineage>
        <taxon>Eukaryota</taxon>
        <taxon>Viridiplantae</taxon>
        <taxon>Streptophyta</taxon>
        <taxon>Embryophyta</taxon>
        <taxon>Tracheophyta</taxon>
        <taxon>Spermatophyta</taxon>
        <taxon>Magnoliopsida</taxon>
        <taxon>eudicotyledons</taxon>
        <taxon>Gunneridae</taxon>
        <taxon>Pentapetalae</taxon>
        <taxon>rosids</taxon>
        <taxon>malvids</taxon>
        <taxon>Brassicales</taxon>
        <taxon>Brassicaceae</taxon>
        <taxon>Brassiceae</taxon>
        <taxon>Brassica</taxon>
    </lineage>
</organism>
<gene>
    <name evidence="1" type="ORF">DY000_02020242</name>
</gene>